<accession>A0A653ACI9</accession>
<protein>
    <recommendedName>
        <fullName evidence="2">DUF4924 domain-containing protein</fullName>
    </recommendedName>
</protein>
<reference evidence="1" key="1">
    <citation type="submission" date="2018-07" db="EMBL/GenBank/DDBJ databases">
        <authorList>
            <consortium name="Genoscope - CEA"/>
            <person name="William W."/>
        </authorList>
    </citation>
    <scope>NUCLEOTIDE SEQUENCE</scope>
    <source>
        <strain evidence="1">IK1</strain>
    </source>
</reference>
<evidence type="ECO:0008006" key="2">
    <source>
        <dbReference type="Google" id="ProtNLM"/>
    </source>
</evidence>
<dbReference type="Pfam" id="PF16271">
    <property type="entry name" value="DUF4924"/>
    <property type="match status" value="1"/>
</dbReference>
<dbReference type="InterPro" id="IPR032574">
    <property type="entry name" value="DUF4924"/>
</dbReference>
<evidence type="ECO:0000313" key="1">
    <source>
        <dbReference type="EMBL" id="VBB45726.1"/>
    </source>
</evidence>
<dbReference type="AlphaFoldDB" id="A0A653ACI9"/>
<name>A0A653ACI9_9BACT</name>
<proteinExistence type="predicted"/>
<gene>
    <name evidence="1" type="ORF">TRIP_D310121</name>
</gene>
<dbReference type="EMBL" id="UPXZ01000025">
    <property type="protein sequence ID" value="VBB45726.1"/>
    <property type="molecule type" value="Genomic_DNA"/>
</dbReference>
<organism evidence="1">
    <name type="scientific">uncultured Paludibacter sp</name>
    <dbReference type="NCBI Taxonomy" id="497635"/>
    <lineage>
        <taxon>Bacteria</taxon>
        <taxon>Pseudomonadati</taxon>
        <taxon>Bacteroidota</taxon>
        <taxon>Bacteroidia</taxon>
        <taxon>Bacteroidales</taxon>
        <taxon>Paludibacteraceae</taxon>
        <taxon>Paludibacter</taxon>
        <taxon>environmental samples</taxon>
    </lineage>
</organism>
<sequence length="183" mass="21796">MFIAQKLRKENITEYLLYMWQIEDLIRAFNLDIELINKQIIEPYPVSVDEKKTLYEWYESLIDMMRMEHVQKEGHLQINKNTIVQLDELHGLLLKSGIDAAYSAKFYHILPLISQLRNQQENPHLSDIEICFNFQYAIMILRMKKTEITSETQKAQAETAKYLILLAKNYTKYQNGDLRFDED</sequence>